<dbReference type="Gene3D" id="2.130.10.30">
    <property type="entry name" value="Regulator of chromosome condensation 1/beta-lactamase-inhibitor protein II"/>
    <property type="match status" value="3"/>
</dbReference>
<name>A0A7S2RRK5_9STRA</name>
<dbReference type="PROSITE" id="PS50097">
    <property type="entry name" value="BTB"/>
    <property type="match status" value="1"/>
</dbReference>
<dbReference type="InterPro" id="IPR000210">
    <property type="entry name" value="BTB/POZ_dom"/>
</dbReference>
<dbReference type="PANTHER" id="PTHR45982">
    <property type="entry name" value="REGULATOR OF CHROMOSOME CONDENSATION"/>
    <property type="match status" value="1"/>
</dbReference>
<dbReference type="InterPro" id="IPR009091">
    <property type="entry name" value="RCC1/BLIP-II"/>
</dbReference>
<organism evidence="3">
    <name type="scientific">Rhizochromulina marina</name>
    <dbReference type="NCBI Taxonomy" id="1034831"/>
    <lineage>
        <taxon>Eukaryota</taxon>
        <taxon>Sar</taxon>
        <taxon>Stramenopiles</taxon>
        <taxon>Ochrophyta</taxon>
        <taxon>Dictyochophyceae</taxon>
        <taxon>Rhizochromulinales</taxon>
        <taxon>Rhizochromulina</taxon>
    </lineage>
</organism>
<dbReference type="InterPro" id="IPR051553">
    <property type="entry name" value="Ran_GTPase-activating"/>
</dbReference>
<dbReference type="InterPro" id="IPR011333">
    <property type="entry name" value="SKP1/BTB/POZ_sf"/>
</dbReference>
<dbReference type="InterPro" id="IPR000408">
    <property type="entry name" value="Reg_chr_condens"/>
</dbReference>
<reference evidence="3" key="1">
    <citation type="submission" date="2021-01" db="EMBL/GenBank/DDBJ databases">
        <authorList>
            <person name="Corre E."/>
            <person name="Pelletier E."/>
            <person name="Niang G."/>
            <person name="Scheremetjew M."/>
            <person name="Finn R."/>
            <person name="Kale V."/>
            <person name="Holt S."/>
            <person name="Cochrane G."/>
            <person name="Meng A."/>
            <person name="Brown T."/>
            <person name="Cohen L."/>
        </authorList>
    </citation>
    <scope>NUCLEOTIDE SEQUENCE</scope>
    <source>
        <strain evidence="3">CCMP1243</strain>
    </source>
</reference>
<evidence type="ECO:0000256" key="1">
    <source>
        <dbReference type="PROSITE-ProRule" id="PRU00235"/>
    </source>
</evidence>
<protein>
    <recommendedName>
        <fullName evidence="2">BTB domain-containing protein</fullName>
    </recommendedName>
</protein>
<feature type="repeat" description="RCC1" evidence="1">
    <location>
        <begin position="271"/>
        <end position="322"/>
    </location>
</feature>
<sequence length="891" mass="93468">MSARDGFAFGWGSSRWGQLGEASPSRRPVLEPLVLPSLEGGHVVSTAGGEGHSLVVTGAGTVFSAGRGHEGQLGHGDKEDVHGFRQVTALSDEVVLGVACGALHSVCRTSGGRVFMWGLIHAEKGQTTEAGEAGSDGAAAGDARQMLGITGHNATLHRIVQDSTTRWLTARDDVEHGQAASEHGAASSDEHRLAAEGFGGGGAAATAATAGAAAAEEGAGAGTVGTDEGIIHMDARRCIVLQPVLCTSLQGHRISMVSAGFGHTLALTEGGRVFSCGYNDRGQLGLGHRMNSSSFQLVRALANKRCSKIVCGQQHNLALVSVAPDHEVVFTWGNGALGQLGLGRSVTGRRTPVVVPGILAAASPADNEDKGKSGGLAASAEPAGLAEFAGFLAKSVSVVDIAAGANHSVCVVSDGSVFTWGHGEYGQHGSASSVSTSDLVDAFHYYVPQKLEVDADFVQVSCGACFTLGLTREGQVWSWGWNSHGVLGHGKGFFSYRPMEIQKLACNDRTAISISAGYNHCLAIVGDSGSASAMQLRQLLNHLPSADLKLTLPHLSECYFAHRAIVESRSAYLRGFIQSALDAGDAQYERVEVPPEETHPGIPEGAKWVLHVQLTVLEDVSRLSVAAFLHFLYTDRLQAPPHKLVEVGHMAESLFLPRLASLCWSARGNHRVKIPPSDFEVQMDAAVDDPRFADVFFAVGGVESSLLAGDAAHAVAGGGGGGGRGPPAASIAKAEEHSEALSERTDGVWAYSALLRRVDYFGSLLSGKFKTSVVHLSPHQVVQVVDISGLIADGIQLSTFKRVIRFIYSGSPSVIPVDDPTLVTELVVAAERLGVAQLVLQCEKLLVNFLQDERENAIACAPFALRHNLRRLAKHCKDILASTTEAPTTGG</sequence>
<dbReference type="SUPFAM" id="SSF54695">
    <property type="entry name" value="POZ domain"/>
    <property type="match status" value="2"/>
</dbReference>
<evidence type="ECO:0000313" key="3">
    <source>
        <dbReference type="EMBL" id="CAD9677681.1"/>
    </source>
</evidence>
<accession>A0A7S2RRK5</accession>
<gene>
    <name evidence="3" type="ORF">RMAR1173_LOCUS6889</name>
</gene>
<dbReference type="PROSITE" id="PS50012">
    <property type="entry name" value="RCC1_3"/>
    <property type="match status" value="6"/>
</dbReference>
<dbReference type="PRINTS" id="PR00633">
    <property type="entry name" value="RCCNDNSATION"/>
</dbReference>
<dbReference type="PANTHER" id="PTHR45982:SF1">
    <property type="entry name" value="REGULATOR OF CHROMOSOME CONDENSATION"/>
    <property type="match status" value="1"/>
</dbReference>
<feature type="repeat" description="RCC1" evidence="1">
    <location>
        <begin position="60"/>
        <end position="111"/>
    </location>
</feature>
<dbReference type="Pfam" id="PF00415">
    <property type="entry name" value="RCC1"/>
    <property type="match status" value="4"/>
</dbReference>
<feature type="domain" description="BTB" evidence="2">
    <location>
        <begin position="546"/>
        <end position="641"/>
    </location>
</feature>
<proteinExistence type="predicted"/>
<dbReference type="SMART" id="SM00225">
    <property type="entry name" value="BTB"/>
    <property type="match status" value="2"/>
</dbReference>
<dbReference type="EMBL" id="HBHJ01010565">
    <property type="protein sequence ID" value="CAD9677681.1"/>
    <property type="molecule type" value="Transcribed_RNA"/>
</dbReference>
<dbReference type="Pfam" id="PF13540">
    <property type="entry name" value="RCC1_2"/>
    <property type="match status" value="1"/>
</dbReference>
<dbReference type="AlphaFoldDB" id="A0A7S2RRK5"/>
<evidence type="ECO:0000259" key="2">
    <source>
        <dbReference type="PROSITE" id="PS50097"/>
    </source>
</evidence>
<feature type="repeat" description="RCC1" evidence="1">
    <location>
        <begin position="415"/>
        <end position="473"/>
    </location>
</feature>
<dbReference type="PROSITE" id="PS00626">
    <property type="entry name" value="RCC1_2"/>
    <property type="match status" value="2"/>
</dbReference>
<dbReference type="Gene3D" id="3.30.710.10">
    <property type="entry name" value="Potassium Channel Kv1.1, Chain A"/>
    <property type="match status" value="2"/>
</dbReference>
<feature type="repeat" description="RCC1" evidence="1">
    <location>
        <begin position="327"/>
        <end position="414"/>
    </location>
</feature>
<feature type="repeat" description="RCC1" evidence="1">
    <location>
        <begin position="474"/>
        <end position="527"/>
    </location>
</feature>
<feature type="repeat" description="RCC1" evidence="1">
    <location>
        <begin position="6"/>
        <end position="59"/>
    </location>
</feature>
<dbReference type="SUPFAM" id="SSF50985">
    <property type="entry name" value="RCC1/BLIP-II"/>
    <property type="match status" value="2"/>
</dbReference>